<gene>
    <name evidence="2" type="ORF">EQU24_09015</name>
</gene>
<feature type="transmembrane region" description="Helical" evidence="1">
    <location>
        <begin position="411"/>
        <end position="432"/>
    </location>
</feature>
<dbReference type="InterPro" id="IPR016064">
    <property type="entry name" value="NAD/diacylglycerol_kinase_sf"/>
</dbReference>
<feature type="transmembrane region" description="Helical" evidence="1">
    <location>
        <begin position="444"/>
        <end position="464"/>
    </location>
</feature>
<evidence type="ECO:0000256" key="1">
    <source>
        <dbReference type="SAM" id="Phobius"/>
    </source>
</evidence>
<keyword evidence="1" id="KW-1133">Transmembrane helix</keyword>
<dbReference type="RefSeq" id="WP_017839808.1">
    <property type="nucleotide sequence ID" value="NZ_CP035467.1"/>
</dbReference>
<feature type="transmembrane region" description="Helical" evidence="1">
    <location>
        <begin position="539"/>
        <end position="557"/>
    </location>
</feature>
<evidence type="ECO:0000313" key="2">
    <source>
        <dbReference type="EMBL" id="QCW82367.1"/>
    </source>
</evidence>
<dbReference type="AlphaFoldDB" id="A0A4P9UMH2"/>
<dbReference type="InterPro" id="IPR005240">
    <property type="entry name" value="DUF389"/>
</dbReference>
<feature type="transmembrane region" description="Helical" evidence="1">
    <location>
        <begin position="476"/>
        <end position="497"/>
    </location>
</feature>
<organism evidence="2 3">
    <name type="scientific">Methylotuvimicrobium buryatense</name>
    <name type="common">Methylomicrobium buryatense</name>
    <dbReference type="NCBI Taxonomy" id="95641"/>
    <lineage>
        <taxon>Bacteria</taxon>
        <taxon>Pseudomonadati</taxon>
        <taxon>Pseudomonadota</taxon>
        <taxon>Gammaproteobacteria</taxon>
        <taxon>Methylococcales</taxon>
        <taxon>Methylococcaceae</taxon>
        <taxon>Methylotuvimicrobium</taxon>
    </lineage>
</organism>
<keyword evidence="1" id="KW-0472">Membrane</keyword>
<feature type="transmembrane region" description="Helical" evidence="1">
    <location>
        <begin position="503"/>
        <end position="527"/>
    </location>
</feature>
<feature type="transmembrane region" description="Helical" evidence="1">
    <location>
        <begin position="355"/>
        <end position="372"/>
    </location>
</feature>
<sequence length="647" mass="71310">MTESKPLYLIHSDELDKKNLVLVKQHPLIVENDISIRPIKVSNLSGLHVNGNLNHALVWVKHTEFQAVLTAAFNKTIALSFLPYPNELRPVFFDHLGLPNKLDDCLALVLETERVPVDLIRCNGEFISRGIGLLNQTALAELIEAGNTRNLFKKTKFYCQRLIHAFNLQPIAIEIETAKGKSVKTAIIGLYLLDLAKRNPFAKLFGESASLKDGRLSFVFFAPQSILSYIQSTSITIPQASAQLPRQLGFVRSVSLRITAKQDIDFWIEHKPVSTRELLLETVPAALKITVGDSFRSLNSQSGDKENFNVENLPQGEARLKYFSKTLPFFPHALESDFKDLFLALKENARTTSTYVLLMVLSSMLATLGLFLSSPSVVIGAMVLAPLMAPIISLSMGLLRSEKFLTRESIVSLLIGIGIALAISSAMAALLPFKDATPEIEARLHPSTLDLLVAVFSGIAGAMAQARESIAKSLPGVAIAVALVPPLCVAGIGIGWLESDIFFGAMLLFLTNLIGITMAALISFMVIGFAPFTRARKGILLSSLLLALISVPLFYSFQTMEHIADIKTQLAGRTYQINGHRLELRNIKVNTLRPLNLNADLLTNTMPDESVFTRLEDDLHTELGRPARFNFALHFVRETVAVDENEQ</sequence>
<name>A0A4P9UMH2_METBY</name>
<dbReference type="EMBL" id="CP035467">
    <property type="protein sequence ID" value="QCW82367.1"/>
    <property type="molecule type" value="Genomic_DNA"/>
</dbReference>
<proteinExistence type="predicted"/>
<dbReference type="PANTHER" id="PTHR20992:SF9">
    <property type="entry name" value="AT15442P-RELATED"/>
    <property type="match status" value="1"/>
</dbReference>
<evidence type="ECO:0000313" key="3">
    <source>
        <dbReference type="Proteomes" id="UP000305881"/>
    </source>
</evidence>
<dbReference type="SUPFAM" id="SSF111331">
    <property type="entry name" value="NAD kinase/diacylglycerol kinase-like"/>
    <property type="match status" value="1"/>
</dbReference>
<keyword evidence="1" id="KW-0812">Transmembrane</keyword>
<dbReference type="KEGG" id="mbur:EQU24_09015"/>
<reference evidence="3" key="1">
    <citation type="journal article" date="2019" name="J. Bacteriol.">
        <title>A Mutagenic Screen Identifies a TonB-Dependent Receptor Required for the Lanthanide Metal Switch in the Type I Methanotroph 'Methylotuvimicrobium buryatense' 5GB1C.</title>
        <authorList>
            <person name="Groom J.D."/>
            <person name="Ford S.M."/>
            <person name="Pesesky M.W."/>
            <person name="Lidstrom M.E."/>
        </authorList>
    </citation>
    <scope>NUCLEOTIDE SEQUENCE [LARGE SCALE GENOMIC DNA]</scope>
    <source>
        <strain evidence="3">5GB1C</strain>
    </source>
</reference>
<dbReference type="Pfam" id="PF04087">
    <property type="entry name" value="DUF389"/>
    <property type="match status" value="1"/>
</dbReference>
<accession>A0A4P9UMH2</accession>
<dbReference type="STRING" id="675511.GCA_000341735_01227"/>
<dbReference type="NCBIfam" id="TIGR00341">
    <property type="entry name" value="TIGR00341 family protein"/>
    <property type="match status" value="1"/>
</dbReference>
<dbReference type="PANTHER" id="PTHR20992">
    <property type="entry name" value="AT15442P-RELATED"/>
    <property type="match status" value="1"/>
</dbReference>
<dbReference type="OrthoDB" id="9790659at2"/>
<protein>
    <submittedName>
        <fullName evidence="2">TIGR00341 family protein</fullName>
    </submittedName>
</protein>
<feature type="transmembrane region" description="Helical" evidence="1">
    <location>
        <begin position="378"/>
        <end position="399"/>
    </location>
</feature>
<keyword evidence="3" id="KW-1185">Reference proteome</keyword>
<dbReference type="Proteomes" id="UP000305881">
    <property type="component" value="Chromosome"/>
</dbReference>